<comment type="caution">
    <text evidence="3">The sequence shown here is derived from an EMBL/GenBank/DDBJ whole genome shotgun (WGS) entry which is preliminary data.</text>
</comment>
<dbReference type="Proteomes" id="UP000186817">
    <property type="component" value="Unassembled WGS sequence"/>
</dbReference>
<evidence type="ECO:0000313" key="3">
    <source>
        <dbReference type="EMBL" id="OLP76674.1"/>
    </source>
</evidence>
<protein>
    <submittedName>
        <fullName evidence="3">Uncharacterized protein</fullName>
    </submittedName>
</protein>
<evidence type="ECO:0000313" key="4">
    <source>
        <dbReference type="Proteomes" id="UP000186817"/>
    </source>
</evidence>
<reference evidence="3 4" key="1">
    <citation type="submission" date="2016-02" db="EMBL/GenBank/DDBJ databases">
        <title>Genome analysis of coral dinoflagellate symbionts highlights evolutionary adaptations to a symbiotic lifestyle.</title>
        <authorList>
            <person name="Aranda M."/>
            <person name="Li Y."/>
            <person name="Liew Y.J."/>
            <person name="Baumgarten S."/>
            <person name="Simakov O."/>
            <person name="Wilson M."/>
            <person name="Piel J."/>
            <person name="Ashoor H."/>
            <person name="Bougouffa S."/>
            <person name="Bajic V.B."/>
            <person name="Ryu T."/>
            <person name="Ravasi T."/>
            <person name="Bayer T."/>
            <person name="Micklem G."/>
            <person name="Kim H."/>
            <person name="Bhak J."/>
            <person name="Lajeunesse T.C."/>
            <person name="Voolstra C.R."/>
        </authorList>
    </citation>
    <scope>NUCLEOTIDE SEQUENCE [LARGE SCALE GENOMIC DNA]</scope>
    <source>
        <strain evidence="3 4">CCMP2467</strain>
    </source>
</reference>
<feature type="region of interest" description="Disordered" evidence="2">
    <location>
        <begin position="271"/>
        <end position="325"/>
    </location>
</feature>
<name>A0A1Q9C180_SYMMI</name>
<feature type="region of interest" description="Disordered" evidence="2">
    <location>
        <begin position="30"/>
        <end position="66"/>
    </location>
</feature>
<keyword evidence="1" id="KW-0175">Coiled coil</keyword>
<accession>A0A1Q9C180</accession>
<dbReference type="OrthoDB" id="10283407at2759"/>
<dbReference type="EMBL" id="LSRX01001957">
    <property type="protein sequence ID" value="OLP76674.1"/>
    <property type="molecule type" value="Genomic_DNA"/>
</dbReference>
<evidence type="ECO:0000256" key="1">
    <source>
        <dbReference type="SAM" id="Coils"/>
    </source>
</evidence>
<dbReference type="AlphaFoldDB" id="A0A1Q9C180"/>
<sequence>MGSRSAYKICAKLSWLTGWGSPVLLSPEQQEQLRRMEQRAPLLYGPPRAERPAEGNGSSGGSNYEAVQEEVKRQLRGVVSQLEASRREAQDLREEVEFLRAAREQSNANQRLEDQGLRQWLRHYQRARDLKLSDNPEVALRMNLLRFHLKVDFSPTEESALALRRALLAEFEQMGFKKKAKRAQGLGPGSFDSDVAFVNGKGGKAMSCFPAGYRVDYDRDVQGVPVGQLIEDAQKLMQAFMEQKTQPMVQALRVDEAAFSRDCRSPALREFMKQNDSSSLDSGATHPLRARTDQDQNWGHGQCQRDLSRRKPGTDGTKQVGAAEGFGDIAAKEHKEKSWKDHVQDYVTSGAYEDWVKAVMCAPFMHRVPMKDQLQTIVPL</sequence>
<feature type="coiled-coil region" evidence="1">
    <location>
        <begin position="75"/>
        <end position="109"/>
    </location>
</feature>
<evidence type="ECO:0000256" key="2">
    <source>
        <dbReference type="SAM" id="MobiDB-lite"/>
    </source>
</evidence>
<organism evidence="3 4">
    <name type="scientific">Symbiodinium microadriaticum</name>
    <name type="common">Dinoflagellate</name>
    <name type="synonym">Zooxanthella microadriatica</name>
    <dbReference type="NCBI Taxonomy" id="2951"/>
    <lineage>
        <taxon>Eukaryota</taxon>
        <taxon>Sar</taxon>
        <taxon>Alveolata</taxon>
        <taxon>Dinophyceae</taxon>
        <taxon>Suessiales</taxon>
        <taxon>Symbiodiniaceae</taxon>
        <taxon>Symbiodinium</taxon>
    </lineage>
</organism>
<gene>
    <name evidence="3" type="ORF">AK812_SmicGene43361</name>
</gene>
<keyword evidence="4" id="KW-1185">Reference proteome</keyword>
<proteinExistence type="predicted"/>